<reference evidence="2" key="3">
    <citation type="submission" date="2025-09" db="UniProtKB">
        <authorList>
            <consortium name="Ensembl"/>
        </authorList>
    </citation>
    <scope>IDENTIFICATION</scope>
</reference>
<sequence>MDKDQPPSRLGRFSVMVGQGLGVSDSTVETLKIHQENQAKLHAMSKGEILEEQKRLLGQLDPRLVDFVRDS</sequence>
<keyword evidence="3" id="KW-1185">Reference proteome</keyword>
<organism evidence="2 3">
    <name type="scientific">Hucho hucho</name>
    <name type="common">huchen</name>
    <dbReference type="NCBI Taxonomy" id="62062"/>
    <lineage>
        <taxon>Eukaryota</taxon>
        <taxon>Metazoa</taxon>
        <taxon>Chordata</taxon>
        <taxon>Craniata</taxon>
        <taxon>Vertebrata</taxon>
        <taxon>Euteleostomi</taxon>
        <taxon>Actinopterygii</taxon>
        <taxon>Neopterygii</taxon>
        <taxon>Teleostei</taxon>
        <taxon>Protacanthopterygii</taxon>
        <taxon>Salmoniformes</taxon>
        <taxon>Salmonidae</taxon>
        <taxon>Salmoninae</taxon>
        <taxon>Hucho</taxon>
    </lineage>
</organism>
<dbReference type="PANTHER" id="PTHR21483">
    <property type="entry name" value="RNA POLYMERASE II-ASSOCIATED PROTEIN 1"/>
    <property type="match status" value="1"/>
</dbReference>
<protein>
    <recommendedName>
        <fullName evidence="1">RPAP1 N-terminal domain-containing protein</fullName>
    </recommendedName>
</protein>
<reference evidence="3" key="1">
    <citation type="submission" date="2018-06" db="EMBL/GenBank/DDBJ databases">
        <title>Genome assembly of Danube salmon.</title>
        <authorList>
            <person name="Macqueen D.J."/>
            <person name="Gundappa M.K."/>
        </authorList>
    </citation>
    <scope>NUCLEOTIDE SEQUENCE [LARGE SCALE GENOMIC DNA]</scope>
</reference>
<evidence type="ECO:0000313" key="2">
    <source>
        <dbReference type="Ensembl" id="ENSHHUP00000083215.1"/>
    </source>
</evidence>
<dbReference type="GO" id="GO:0006366">
    <property type="term" value="P:transcription by RNA polymerase II"/>
    <property type="evidence" value="ECO:0007669"/>
    <property type="project" value="InterPro"/>
</dbReference>
<dbReference type="Proteomes" id="UP000314982">
    <property type="component" value="Unassembled WGS sequence"/>
</dbReference>
<evidence type="ECO:0000313" key="3">
    <source>
        <dbReference type="Proteomes" id="UP000314982"/>
    </source>
</evidence>
<dbReference type="GeneTree" id="ENSGT00990000210991"/>
<feature type="domain" description="RPAP1 N-terminal" evidence="1">
    <location>
        <begin position="32"/>
        <end position="69"/>
    </location>
</feature>
<dbReference type="Ensembl" id="ENSHHUT00000085840.1">
    <property type="protein sequence ID" value="ENSHHUP00000083215.1"/>
    <property type="gene ID" value="ENSHHUG00000048320.1"/>
</dbReference>
<dbReference type="Pfam" id="PF08621">
    <property type="entry name" value="RPAP1_N"/>
    <property type="match status" value="1"/>
</dbReference>
<dbReference type="STRING" id="62062.ENSHHUP00000083215"/>
<evidence type="ECO:0000259" key="1">
    <source>
        <dbReference type="Pfam" id="PF08621"/>
    </source>
</evidence>
<reference evidence="2" key="2">
    <citation type="submission" date="2025-08" db="UniProtKB">
        <authorList>
            <consortium name="Ensembl"/>
        </authorList>
    </citation>
    <scope>IDENTIFICATION</scope>
</reference>
<name>A0A4W5RA94_9TELE</name>
<dbReference type="AlphaFoldDB" id="A0A4W5RA94"/>
<dbReference type="InterPro" id="IPR039913">
    <property type="entry name" value="RPAP1/Rba50"/>
</dbReference>
<proteinExistence type="predicted"/>
<dbReference type="PANTHER" id="PTHR21483:SF18">
    <property type="entry name" value="RNA POLYMERASE II-ASSOCIATED PROTEIN 1"/>
    <property type="match status" value="1"/>
</dbReference>
<dbReference type="InterPro" id="IPR013930">
    <property type="entry name" value="RPAP1_N"/>
</dbReference>
<accession>A0A4W5RA94</accession>